<dbReference type="PROSITE" id="PS51257">
    <property type="entry name" value="PROKAR_LIPOPROTEIN"/>
    <property type="match status" value="1"/>
</dbReference>
<dbReference type="EC" id="5.2.1.8" evidence="10"/>
<organism evidence="13 14">
    <name type="scientific">Kineothrix alysoides</name>
    <dbReference type="NCBI Taxonomy" id="1469948"/>
    <lineage>
        <taxon>Bacteria</taxon>
        <taxon>Bacillati</taxon>
        <taxon>Bacillota</taxon>
        <taxon>Clostridia</taxon>
        <taxon>Lachnospirales</taxon>
        <taxon>Lachnospiraceae</taxon>
        <taxon>Kineothrix</taxon>
    </lineage>
</organism>
<proteinExistence type="inferred from homology"/>
<comment type="caution">
    <text evidence="13">The sequence shown here is derived from an EMBL/GenBank/DDBJ whole genome shotgun (WGS) entry which is preliminary data.</text>
</comment>
<evidence type="ECO:0000256" key="4">
    <source>
        <dbReference type="ARBA" id="ARBA00022618"/>
    </source>
</evidence>
<keyword evidence="11" id="KW-0732">Signal</keyword>
<evidence type="ECO:0000259" key="12">
    <source>
        <dbReference type="PROSITE" id="PS50059"/>
    </source>
</evidence>
<evidence type="ECO:0000256" key="1">
    <source>
        <dbReference type="ARBA" id="ARBA00000971"/>
    </source>
</evidence>
<dbReference type="SUPFAM" id="SSF54534">
    <property type="entry name" value="FKBP-like"/>
    <property type="match status" value="1"/>
</dbReference>
<dbReference type="RefSeq" id="WP_051869564.1">
    <property type="nucleotide sequence ID" value="NZ_JPNB01000002.1"/>
</dbReference>
<evidence type="ECO:0000256" key="9">
    <source>
        <dbReference type="ARBA" id="ARBA00024849"/>
    </source>
</evidence>
<comment type="similarity">
    <text evidence="3">Belongs to the FKBP-type PPIase family. Tig subfamily.</text>
</comment>
<dbReference type="GO" id="GO:0015031">
    <property type="term" value="P:protein transport"/>
    <property type="evidence" value="ECO:0007669"/>
    <property type="project" value="InterPro"/>
</dbReference>
<feature type="signal peptide" evidence="11">
    <location>
        <begin position="1"/>
        <end position="20"/>
    </location>
</feature>
<dbReference type="InterPro" id="IPR008880">
    <property type="entry name" value="Trigger_fac_C"/>
</dbReference>
<evidence type="ECO:0000256" key="2">
    <source>
        <dbReference type="ARBA" id="ARBA00004496"/>
    </source>
</evidence>
<protein>
    <recommendedName>
        <fullName evidence="10">peptidylprolyl isomerase</fullName>
        <ecNumber evidence="10">5.2.1.8</ecNumber>
    </recommendedName>
</protein>
<accession>A0A4R1R6D2</accession>
<comment type="catalytic activity">
    <reaction evidence="1 10">
        <text>[protein]-peptidylproline (omega=180) = [protein]-peptidylproline (omega=0)</text>
        <dbReference type="Rhea" id="RHEA:16237"/>
        <dbReference type="Rhea" id="RHEA-COMP:10747"/>
        <dbReference type="Rhea" id="RHEA-COMP:10748"/>
        <dbReference type="ChEBI" id="CHEBI:83833"/>
        <dbReference type="ChEBI" id="CHEBI:83834"/>
        <dbReference type="EC" id="5.2.1.8"/>
    </reaction>
</comment>
<keyword evidence="4" id="KW-0132">Cell division</keyword>
<dbReference type="Proteomes" id="UP000295718">
    <property type="component" value="Unassembled WGS sequence"/>
</dbReference>
<feature type="domain" description="PPIase FKBP-type" evidence="12">
    <location>
        <begin position="87"/>
        <end position="147"/>
    </location>
</feature>
<evidence type="ECO:0000256" key="8">
    <source>
        <dbReference type="ARBA" id="ARBA00023306"/>
    </source>
</evidence>
<dbReference type="OrthoDB" id="9767721at2"/>
<dbReference type="Gene3D" id="1.10.3120.10">
    <property type="entry name" value="Trigger factor, C-terminal domain"/>
    <property type="match status" value="1"/>
</dbReference>
<dbReference type="EMBL" id="SLUO01000001">
    <property type="protein sequence ID" value="TCL61124.1"/>
    <property type="molecule type" value="Genomic_DNA"/>
</dbReference>
<dbReference type="Gene3D" id="3.10.50.40">
    <property type="match status" value="1"/>
</dbReference>
<dbReference type="InterPro" id="IPR027304">
    <property type="entry name" value="Trigger_fact/SurA_dom_sf"/>
</dbReference>
<dbReference type="InterPro" id="IPR046357">
    <property type="entry name" value="PPIase_dom_sf"/>
</dbReference>
<comment type="subcellular location">
    <subcellularLocation>
        <location evidence="2">Cytoplasm</location>
    </subcellularLocation>
</comment>
<dbReference type="InterPro" id="IPR005215">
    <property type="entry name" value="Trig_fac"/>
</dbReference>
<keyword evidence="5 10" id="KW-0697">Rotamase</keyword>
<evidence type="ECO:0000256" key="10">
    <source>
        <dbReference type="PROSITE-ProRule" id="PRU00277"/>
    </source>
</evidence>
<reference evidence="13 14" key="1">
    <citation type="submission" date="2019-03" db="EMBL/GenBank/DDBJ databases">
        <title>Genomic Encyclopedia of Type Strains, Phase IV (KMG-IV): sequencing the most valuable type-strain genomes for metagenomic binning, comparative biology and taxonomic classification.</title>
        <authorList>
            <person name="Goeker M."/>
        </authorList>
    </citation>
    <scope>NUCLEOTIDE SEQUENCE [LARGE SCALE GENOMIC DNA]</scope>
    <source>
        <strain evidence="13 14">DSM 100556</strain>
    </source>
</reference>
<evidence type="ECO:0000256" key="5">
    <source>
        <dbReference type="ARBA" id="ARBA00023110"/>
    </source>
</evidence>
<dbReference type="Pfam" id="PF05698">
    <property type="entry name" value="Trigger_C"/>
    <property type="match status" value="1"/>
</dbReference>
<name>A0A4R1R6D2_9FIRM</name>
<dbReference type="GO" id="GO:0005737">
    <property type="term" value="C:cytoplasm"/>
    <property type="evidence" value="ECO:0007669"/>
    <property type="project" value="UniProtKB-SubCell"/>
</dbReference>
<feature type="chain" id="PRO_5038939521" description="peptidylprolyl isomerase" evidence="11">
    <location>
        <begin position="21"/>
        <end position="356"/>
    </location>
</feature>
<keyword evidence="8" id="KW-0131">Cell cycle</keyword>
<evidence type="ECO:0000256" key="11">
    <source>
        <dbReference type="SAM" id="SignalP"/>
    </source>
</evidence>
<sequence>MKNKAILLKIASIAVMTAAAATFTGCGSTDDSQKVYLNEIHAKDYVKLGEYKGLEITQADPEVTDETRDSYINYLLSMNPDRGVIEGDTVNIDYVGTLDGVAFDGGTASGSNLTIGSGQFIDGFEDGLIGAKVGDTVELNLTFPEGYQAAELAGKDVVFTVTINTIMSATPQELTDEYVKGLGIECSTVEEYQQYVYDMMYEEQLSAYDIQVENALAGAAVEKSEFIKDPPQAMLDRYNEMLTSSLTSAAAAYGMTLEQYMQLYYGMDAATYPEEIKSEALNSAQRYILLQAIADAEGLNVTDEELQADIENTVAESSYESVDAFKEAVDEESYREYKMSEKVLGMMRENAVISAE</sequence>
<keyword evidence="6" id="KW-0143">Chaperone</keyword>
<dbReference type="FunFam" id="3.10.50.40:FF:000001">
    <property type="entry name" value="Trigger factor"/>
    <property type="match status" value="1"/>
</dbReference>
<dbReference type="AlphaFoldDB" id="A0A4R1R6D2"/>
<dbReference type="SUPFAM" id="SSF109998">
    <property type="entry name" value="Triger factor/SurA peptide-binding domain-like"/>
    <property type="match status" value="1"/>
</dbReference>
<dbReference type="Pfam" id="PF00254">
    <property type="entry name" value="FKBP_C"/>
    <property type="match status" value="1"/>
</dbReference>
<evidence type="ECO:0000313" key="13">
    <source>
        <dbReference type="EMBL" id="TCL61124.1"/>
    </source>
</evidence>
<dbReference type="InterPro" id="IPR037041">
    <property type="entry name" value="Trigger_fac_C_sf"/>
</dbReference>
<keyword evidence="7 10" id="KW-0413">Isomerase</keyword>
<dbReference type="GO" id="GO:0003755">
    <property type="term" value="F:peptidyl-prolyl cis-trans isomerase activity"/>
    <property type="evidence" value="ECO:0007669"/>
    <property type="project" value="UniProtKB-KW"/>
</dbReference>
<gene>
    <name evidence="13" type="ORF">EDD76_101221</name>
</gene>
<evidence type="ECO:0000256" key="3">
    <source>
        <dbReference type="ARBA" id="ARBA00005464"/>
    </source>
</evidence>
<keyword evidence="14" id="KW-1185">Reference proteome</keyword>
<evidence type="ECO:0000256" key="7">
    <source>
        <dbReference type="ARBA" id="ARBA00023235"/>
    </source>
</evidence>
<dbReference type="GO" id="GO:0006457">
    <property type="term" value="P:protein folding"/>
    <property type="evidence" value="ECO:0007669"/>
    <property type="project" value="InterPro"/>
</dbReference>
<dbReference type="InterPro" id="IPR001179">
    <property type="entry name" value="PPIase_FKBP_dom"/>
</dbReference>
<evidence type="ECO:0000256" key="6">
    <source>
        <dbReference type="ARBA" id="ARBA00023186"/>
    </source>
</evidence>
<dbReference type="PROSITE" id="PS50059">
    <property type="entry name" value="FKBP_PPIASE"/>
    <property type="match status" value="1"/>
</dbReference>
<dbReference type="STRING" id="1469948.GCA_000732725_02548"/>
<evidence type="ECO:0000313" key="14">
    <source>
        <dbReference type="Proteomes" id="UP000295718"/>
    </source>
</evidence>
<dbReference type="GO" id="GO:0051301">
    <property type="term" value="P:cell division"/>
    <property type="evidence" value="ECO:0007669"/>
    <property type="project" value="UniProtKB-KW"/>
</dbReference>
<dbReference type="NCBIfam" id="TIGR00115">
    <property type="entry name" value="tig"/>
    <property type="match status" value="1"/>
</dbReference>
<comment type="function">
    <text evidence="9">Involved in protein export. Acts as a chaperone by maintaining the newly synthesized protein in an open conformation. Functions as a peptidyl-prolyl cis-trans isomerase.</text>
</comment>